<sequence length="632" mass="68464">MPLGSFRQDAHAALGGRGGEHRIGLERGRDLTRARRGGFPRQRAFRGAAGGERRLVDGQVDRAVRDVDLDQVAGFHERDGAALFRLGRDVADRQPRGAAREATVGEQGAFLAQPLRLQIARRVEHFLHPRAAARPLEADHHDLALMHLAGEDARDRVVLAFEDLGRAREFQDRVIDARGLHDAAVQRDIAEEHRQPAILREGMVEVADHAALAVAVERLVAVAGREGLRGAHAARRGAVEFLDRRVVRRHHVPFPDRLAEAVAVHGAHAHVQQAGAAHLAQNAHDATGAVHVFHVHVLLRRRDLAQAGHLAAEPVDVVHGEVDAALVRDRQQMQHGVGRAAHGDIEAHRVLEGLEGGDVARQQALFLALVMALGDLDDLAPGLEEQLLAVGMGRQHRAVARQRQAKRLGQTVHRVRGEHARAGAAGRAGVLLELVDLRVGIGVIGRHYHRVDQIDGVLEIVHRDLARFHRPARDEDHRDVQPHRGHHHAGGDLVAVRDADHRVGAVAVHHVFDRIRDDLARGQRVEHPVVAHGDAVVDGDGVEFLGDAARSLDLARNHLAQILEVDVARHELGEGVDDCDDRLAEVAVGHAGGAPKATRAGHVAAMGRFAGTVIGHLASSGTSRAAWRLGPS</sequence>
<proteinExistence type="predicted"/>
<gene>
    <name evidence="2" type="ORF">SDC9_12923</name>
</gene>
<dbReference type="EMBL" id="VSSQ01000036">
    <property type="protein sequence ID" value="MPL67232.1"/>
    <property type="molecule type" value="Genomic_DNA"/>
</dbReference>
<feature type="region of interest" description="Disordered" evidence="1">
    <location>
        <begin position="1"/>
        <end position="23"/>
    </location>
</feature>
<evidence type="ECO:0000313" key="2">
    <source>
        <dbReference type="EMBL" id="MPL67232.1"/>
    </source>
</evidence>
<accession>A0A644TLM7</accession>
<reference evidence="2" key="1">
    <citation type="submission" date="2019-08" db="EMBL/GenBank/DDBJ databases">
        <authorList>
            <person name="Kucharzyk K."/>
            <person name="Murdoch R.W."/>
            <person name="Higgins S."/>
            <person name="Loffler F."/>
        </authorList>
    </citation>
    <scope>NUCLEOTIDE SEQUENCE</scope>
</reference>
<evidence type="ECO:0008006" key="3">
    <source>
        <dbReference type="Google" id="ProtNLM"/>
    </source>
</evidence>
<evidence type="ECO:0000256" key="1">
    <source>
        <dbReference type="SAM" id="MobiDB-lite"/>
    </source>
</evidence>
<comment type="caution">
    <text evidence="2">The sequence shown here is derived from an EMBL/GenBank/DDBJ whole genome shotgun (WGS) entry which is preliminary data.</text>
</comment>
<dbReference type="AlphaFoldDB" id="A0A644TLM7"/>
<organism evidence="2">
    <name type="scientific">bioreactor metagenome</name>
    <dbReference type="NCBI Taxonomy" id="1076179"/>
    <lineage>
        <taxon>unclassified sequences</taxon>
        <taxon>metagenomes</taxon>
        <taxon>ecological metagenomes</taxon>
    </lineage>
</organism>
<name>A0A644TLM7_9ZZZZ</name>
<protein>
    <recommendedName>
        <fullName evidence="3">NAD-specific glutamate dehydrogenase</fullName>
    </recommendedName>
</protein>